<feature type="transmembrane region" description="Helical" evidence="1">
    <location>
        <begin position="110"/>
        <end position="129"/>
    </location>
</feature>
<keyword evidence="3" id="KW-1185">Reference proteome</keyword>
<reference evidence="2 3" key="1">
    <citation type="submission" date="2016-05" db="EMBL/GenBank/DDBJ databases">
        <title>Draft Genome Sequence of Algibacter sp. Strain SK-16 Isolated from the Surface Water of Aburatsubo Inlet.</title>
        <authorList>
            <person name="Wong S.-K."/>
            <person name="Yoshizawa S."/>
            <person name="Nakajima Y."/>
            <person name="Ogura Y."/>
            <person name="Tetsuya H."/>
            <person name="Hamasaki K."/>
        </authorList>
    </citation>
    <scope>NUCLEOTIDE SEQUENCE [LARGE SCALE GENOMIC DNA]</scope>
    <source>
        <strain evidence="2 3">SK-16</strain>
    </source>
</reference>
<dbReference type="InterPro" id="IPR011990">
    <property type="entry name" value="TPR-like_helical_dom_sf"/>
</dbReference>
<sequence length="283" mass="33205">MEFNEETYNQIDDYLRGVMGKNDILLFEEKMKSNDLLKKEVAINKLLKSAISNDIEREINPDIYEKEEVSKIKLYRNSSEFIEAKKTIEESAKQYFERTDPKQKTIKNKLVYYASIVAAVLLIFLTIRFTGNQEPQNLYNDYKDWDALPSLIVQGHTNLLLSKGELLFEDQKYDDAISIFIQFLEQQKNLGNFKTHPYVVSYTGISHLELGNYQEALKYFDQLEQSSTIDYSRAYWYKALLYIKKSNTPKAKEQLMLILKDEKNYNYSKAKKVLKKLLSKNGL</sequence>
<evidence type="ECO:0000256" key="1">
    <source>
        <dbReference type="SAM" id="Phobius"/>
    </source>
</evidence>
<proteinExistence type="predicted"/>
<organism evidence="2 3">
    <name type="scientific">Flavivirga aquatica</name>
    <dbReference type="NCBI Taxonomy" id="1849968"/>
    <lineage>
        <taxon>Bacteria</taxon>
        <taxon>Pseudomonadati</taxon>
        <taxon>Bacteroidota</taxon>
        <taxon>Flavobacteriia</taxon>
        <taxon>Flavobacteriales</taxon>
        <taxon>Flavobacteriaceae</taxon>
        <taxon>Flavivirga</taxon>
    </lineage>
</organism>
<dbReference type="Proteomes" id="UP000095713">
    <property type="component" value="Unassembled WGS sequence"/>
</dbReference>
<evidence type="ECO:0000313" key="3">
    <source>
        <dbReference type="Proteomes" id="UP000095713"/>
    </source>
</evidence>
<dbReference type="Pfam" id="PF13174">
    <property type="entry name" value="TPR_6"/>
    <property type="match status" value="1"/>
</dbReference>
<dbReference type="OrthoDB" id="1144971at2"/>
<dbReference type="RefSeq" id="WP_069830252.1">
    <property type="nucleotide sequence ID" value="NZ_MDJD01000043.1"/>
</dbReference>
<dbReference type="InterPro" id="IPR019734">
    <property type="entry name" value="TPR_rpt"/>
</dbReference>
<dbReference type="EMBL" id="MDJD01000043">
    <property type="protein sequence ID" value="OEK07795.1"/>
    <property type="molecule type" value="Genomic_DNA"/>
</dbReference>
<dbReference type="Gene3D" id="1.25.40.10">
    <property type="entry name" value="Tetratricopeptide repeat domain"/>
    <property type="match status" value="1"/>
</dbReference>
<evidence type="ECO:0000313" key="2">
    <source>
        <dbReference type="EMBL" id="OEK07795.1"/>
    </source>
</evidence>
<keyword evidence="1" id="KW-1133">Transmembrane helix</keyword>
<accession>A0A1E5T8S7</accession>
<keyword evidence="1" id="KW-0812">Transmembrane</keyword>
<protein>
    <submittedName>
        <fullName evidence="2">Uncharacterized protein</fullName>
    </submittedName>
</protein>
<gene>
    <name evidence="2" type="ORF">A8C32_15010</name>
</gene>
<keyword evidence="1" id="KW-0472">Membrane</keyword>
<dbReference type="STRING" id="1849968.A8C32_15010"/>
<name>A0A1E5T8S7_9FLAO</name>
<dbReference type="SUPFAM" id="SSF48452">
    <property type="entry name" value="TPR-like"/>
    <property type="match status" value="1"/>
</dbReference>
<comment type="caution">
    <text evidence="2">The sequence shown here is derived from an EMBL/GenBank/DDBJ whole genome shotgun (WGS) entry which is preliminary data.</text>
</comment>
<dbReference type="AlphaFoldDB" id="A0A1E5T8S7"/>